<evidence type="ECO:0000313" key="3">
    <source>
        <dbReference type="Proteomes" id="UP000282311"/>
    </source>
</evidence>
<protein>
    <submittedName>
        <fullName evidence="2">Pilus assembly protein</fullName>
    </submittedName>
</protein>
<keyword evidence="1" id="KW-0812">Transmembrane</keyword>
<dbReference type="OrthoDB" id="2388573at2"/>
<evidence type="ECO:0000313" key="2">
    <source>
        <dbReference type="EMBL" id="RKN84156.1"/>
    </source>
</evidence>
<feature type="transmembrane region" description="Helical" evidence="1">
    <location>
        <begin position="33"/>
        <end position="53"/>
    </location>
</feature>
<sequence length="235" mass="26255">MRIKETIGPPARCGSWHKLVRGETGSVSLEATVVFPFFLAFVLALVCLIKLTVADMALQHAVTETAKQMAASAYPVELLANEAKQAYSQSSVGVTAGEWLGKITAARDKLLQGEQWAEDYKAFIPDFAVQLVEWEQVKREQTEQMAQDEVAQFFEERIAPLIRSAFKQAVLRYADANVLKADRLTVTEVELPSFTEPDKKFIGITAQYAVKLPIPFVNKSITLRKKAYERIWTGA</sequence>
<evidence type="ECO:0000256" key="1">
    <source>
        <dbReference type="SAM" id="Phobius"/>
    </source>
</evidence>
<keyword evidence="3" id="KW-1185">Reference proteome</keyword>
<keyword evidence="1" id="KW-0472">Membrane</keyword>
<organism evidence="2 3">
    <name type="scientific">Paenibacillus ginsengarvi</name>
    <dbReference type="NCBI Taxonomy" id="400777"/>
    <lineage>
        <taxon>Bacteria</taxon>
        <taxon>Bacillati</taxon>
        <taxon>Bacillota</taxon>
        <taxon>Bacilli</taxon>
        <taxon>Bacillales</taxon>
        <taxon>Paenibacillaceae</taxon>
        <taxon>Paenibacillus</taxon>
    </lineage>
</organism>
<comment type="caution">
    <text evidence="2">The sequence shown here is derived from an EMBL/GenBank/DDBJ whole genome shotgun (WGS) entry which is preliminary data.</text>
</comment>
<accession>A0A3B0CJI9</accession>
<name>A0A3B0CJI9_9BACL</name>
<reference evidence="2 3" key="1">
    <citation type="journal article" date="2007" name="Int. J. Syst. Evol. Microbiol.">
        <title>Paenibacillus ginsengarvi sp. nov., isolated from soil from ginseng cultivation.</title>
        <authorList>
            <person name="Yoon M.H."/>
            <person name="Ten L.N."/>
            <person name="Im W.T."/>
        </authorList>
    </citation>
    <scope>NUCLEOTIDE SEQUENCE [LARGE SCALE GENOMIC DNA]</scope>
    <source>
        <strain evidence="2 3">KCTC 13059</strain>
    </source>
</reference>
<keyword evidence="1" id="KW-1133">Transmembrane helix</keyword>
<proteinExistence type="predicted"/>
<dbReference type="AlphaFoldDB" id="A0A3B0CJI9"/>
<dbReference type="Proteomes" id="UP000282311">
    <property type="component" value="Unassembled WGS sequence"/>
</dbReference>
<gene>
    <name evidence="2" type="ORF">D7M11_14185</name>
</gene>
<dbReference type="EMBL" id="RBAH01000009">
    <property type="protein sequence ID" value="RKN84156.1"/>
    <property type="molecule type" value="Genomic_DNA"/>
</dbReference>